<evidence type="ECO:0000313" key="13">
    <source>
        <dbReference type="Proteomes" id="UP001147746"/>
    </source>
</evidence>
<keyword evidence="13" id="KW-1185">Reference proteome</keyword>
<dbReference type="Pfam" id="PF26113">
    <property type="entry name" value="GH16_XgeA"/>
    <property type="match status" value="1"/>
</dbReference>
<keyword evidence="5" id="KW-1003">Cell membrane</keyword>
<dbReference type="GO" id="GO:0052861">
    <property type="term" value="F:endo-1,3(4)-beta-glucanase activity"/>
    <property type="evidence" value="ECO:0007669"/>
    <property type="project" value="UniProtKB-EC"/>
</dbReference>
<dbReference type="Proteomes" id="UP001147746">
    <property type="component" value="Unassembled WGS sequence"/>
</dbReference>
<comment type="subcellular location">
    <subcellularLocation>
        <location evidence="2">Cell membrane</location>
        <topology evidence="2">Lipid-anchor</topology>
        <topology evidence="2">GPI-anchor</topology>
    </subcellularLocation>
</comment>
<proteinExistence type="inferred from homology"/>
<keyword evidence="10" id="KW-0472">Membrane</keyword>
<dbReference type="GO" id="GO:0005886">
    <property type="term" value="C:plasma membrane"/>
    <property type="evidence" value="ECO:0007669"/>
    <property type="project" value="UniProtKB-SubCell"/>
</dbReference>
<keyword evidence="10" id="KW-1133">Transmembrane helix</keyword>
<reference evidence="12" key="1">
    <citation type="submission" date="2022-12" db="EMBL/GenBank/DDBJ databases">
        <authorList>
            <person name="Petersen C."/>
        </authorList>
    </citation>
    <scope>NUCLEOTIDE SEQUENCE</scope>
    <source>
        <strain evidence="12">IBT 21472</strain>
    </source>
</reference>
<keyword evidence="6" id="KW-0325">Glycoprotein</keyword>
<reference evidence="12" key="2">
    <citation type="journal article" date="2023" name="IMA Fungus">
        <title>Comparative genomic study of the Penicillium genus elucidates a diverse pangenome and 15 lateral gene transfer events.</title>
        <authorList>
            <person name="Petersen C."/>
            <person name="Sorensen T."/>
            <person name="Nielsen M.R."/>
            <person name="Sondergaard T.E."/>
            <person name="Sorensen J.L."/>
            <person name="Fitzpatrick D.A."/>
            <person name="Frisvad J.C."/>
            <person name="Nielsen K.L."/>
        </authorList>
    </citation>
    <scope>NUCLEOTIDE SEQUENCE</scope>
    <source>
        <strain evidence="12">IBT 21472</strain>
    </source>
</reference>
<keyword evidence="7" id="KW-0378">Hydrolase</keyword>
<dbReference type="GO" id="GO:0098552">
    <property type="term" value="C:side of membrane"/>
    <property type="evidence" value="ECO:0007669"/>
    <property type="project" value="UniProtKB-KW"/>
</dbReference>
<dbReference type="Gene3D" id="2.60.120.200">
    <property type="match status" value="1"/>
</dbReference>
<dbReference type="InterPro" id="IPR000757">
    <property type="entry name" value="Beta-glucanase-like"/>
</dbReference>
<dbReference type="AlphaFoldDB" id="A0A9W9U7T5"/>
<evidence type="ECO:0000256" key="6">
    <source>
        <dbReference type="ARBA" id="ARBA00022622"/>
    </source>
</evidence>
<feature type="domain" description="GH16" evidence="11">
    <location>
        <begin position="90"/>
        <end position="354"/>
    </location>
</feature>
<dbReference type="GO" id="GO:0009251">
    <property type="term" value="P:glucan catabolic process"/>
    <property type="evidence" value="ECO:0007669"/>
    <property type="project" value="TreeGrafter"/>
</dbReference>
<evidence type="ECO:0000256" key="7">
    <source>
        <dbReference type="ARBA" id="ARBA00022801"/>
    </source>
</evidence>
<evidence type="ECO:0000256" key="10">
    <source>
        <dbReference type="SAM" id="Phobius"/>
    </source>
</evidence>
<evidence type="ECO:0000256" key="2">
    <source>
        <dbReference type="ARBA" id="ARBA00004609"/>
    </source>
</evidence>
<dbReference type="SUPFAM" id="SSF49899">
    <property type="entry name" value="Concanavalin A-like lectins/glucanases"/>
    <property type="match status" value="1"/>
</dbReference>
<feature type="transmembrane region" description="Helical" evidence="10">
    <location>
        <begin position="63"/>
        <end position="81"/>
    </location>
</feature>
<dbReference type="EC" id="3.2.1.6" evidence="4"/>
<accession>A0A9W9U7T5</accession>
<comment type="catalytic activity">
    <reaction evidence="1">
        <text>Endohydrolysis of (1-&gt;3)- or (1-&gt;4)-linkages in beta-D-glucans when the glucose residue whose reducing group is involved in the linkage to be hydrolyzed is itself substituted at C-3.</text>
        <dbReference type="EC" id="3.2.1.6"/>
    </reaction>
</comment>
<keyword evidence="6" id="KW-0336">GPI-anchor</keyword>
<evidence type="ECO:0000259" key="11">
    <source>
        <dbReference type="PROSITE" id="PS51762"/>
    </source>
</evidence>
<evidence type="ECO:0000256" key="1">
    <source>
        <dbReference type="ARBA" id="ARBA00000124"/>
    </source>
</evidence>
<dbReference type="PANTHER" id="PTHR10963">
    <property type="entry name" value="GLYCOSYL HYDROLASE-RELATED"/>
    <property type="match status" value="1"/>
</dbReference>
<evidence type="ECO:0000256" key="4">
    <source>
        <dbReference type="ARBA" id="ARBA00012599"/>
    </source>
</evidence>
<comment type="caution">
    <text evidence="12">The sequence shown here is derived from an EMBL/GenBank/DDBJ whole genome shotgun (WGS) entry which is preliminary data.</text>
</comment>
<dbReference type="EMBL" id="JAPZBO010000002">
    <property type="protein sequence ID" value="KAJ5323402.1"/>
    <property type="molecule type" value="Genomic_DNA"/>
</dbReference>
<keyword evidence="8" id="KW-0449">Lipoprotein</keyword>
<evidence type="ECO:0000256" key="8">
    <source>
        <dbReference type="ARBA" id="ARBA00023288"/>
    </source>
</evidence>
<evidence type="ECO:0000256" key="3">
    <source>
        <dbReference type="ARBA" id="ARBA00006865"/>
    </source>
</evidence>
<gene>
    <name evidence="12" type="ORF">N7476_002002</name>
</gene>
<name>A0A9W9U7T5_9EURO</name>
<sequence>MDGQKLPRVCLDRYSGAASKYPRLQSTDIPKAPSTLIPIPESPERKPAKPPWYKPLNWTLRRTLISTLITIVIIGVIVIPIEVVRANRYPDYAPLNYTLKDTYSGPSFFDQFNYFTEQDPTDGFVVYVNKETATGLNLTHATDTSAILRVDTVTPSALSGRNSVRVESKKAYDMGLFIFDIIHTPHGCGTWPALWMTDGANWPSNGEIDILEATNEASHGNEVSLHTTLGCTMEVKRKETGNRIFKTCDNSTNGNSGCVVVGEPETYGATLNQNGGGIYALELRTAGIRTWFFPRTSVPVDIESHTPDPSTWGTALADFPSTKCDIPSHFRNLNIIANIDLCGELASQPQYYDKMYGCPSTCTDFVARNPSAFSDAYWEFGKFEVYHALNA</sequence>
<comment type="similarity">
    <text evidence="3">Belongs to the glycosyl hydrolase 16 family.</text>
</comment>
<keyword evidence="10" id="KW-0812">Transmembrane</keyword>
<dbReference type="InterPro" id="IPR050546">
    <property type="entry name" value="Glycosyl_Hydrlase_16"/>
</dbReference>
<dbReference type="PROSITE" id="PS51762">
    <property type="entry name" value="GH16_2"/>
    <property type="match status" value="1"/>
</dbReference>
<dbReference type="InterPro" id="IPR013320">
    <property type="entry name" value="ConA-like_dom_sf"/>
</dbReference>
<dbReference type="PANTHER" id="PTHR10963:SF42">
    <property type="entry name" value="PUTATIVE (AFU_ORTHOLOGUE AFUA_5G02280)-RELATED"/>
    <property type="match status" value="1"/>
</dbReference>
<organism evidence="12 13">
    <name type="scientific">Penicillium atrosanguineum</name>
    <dbReference type="NCBI Taxonomy" id="1132637"/>
    <lineage>
        <taxon>Eukaryota</taxon>
        <taxon>Fungi</taxon>
        <taxon>Dikarya</taxon>
        <taxon>Ascomycota</taxon>
        <taxon>Pezizomycotina</taxon>
        <taxon>Eurotiomycetes</taxon>
        <taxon>Eurotiomycetidae</taxon>
        <taxon>Eurotiales</taxon>
        <taxon>Aspergillaceae</taxon>
        <taxon>Penicillium</taxon>
    </lineage>
</organism>
<dbReference type="CDD" id="cd02181">
    <property type="entry name" value="GH16_fungal_Lam16A_glucanase"/>
    <property type="match status" value="1"/>
</dbReference>
<dbReference type="FunFam" id="2.60.120.200:FF:000114">
    <property type="entry name" value="Probable endo-1,3(4)-beta-glucanase NFIA_089530"/>
    <property type="match status" value="1"/>
</dbReference>
<keyword evidence="9" id="KW-0326">Glycosidase</keyword>
<evidence type="ECO:0000313" key="12">
    <source>
        <dbReference type="EMBL" id="KAJ5323402.1"/>
    </source>
</evidence>
<evidence type="ECO:0000256" key="9">
    <source>
        <dbReference type="ARBA" id="ARBA00023295"/>
    </source>
</evidence>
<protein>
    <recommendedName>
        <fullName evidence="4">endo-1,3(4)-beta-glucanase</fullName>
        <ecNumber evidence="4">3.2.1.6</ecNumber>
    </recommendedName>
</protein>
<evidence type="ECO:0000256" key="5">
    <source>
        <dbReference type="ARBA" id="ARBA00022475"/>
    </source>
</evidence>